<name>A0A1H3QJU8_9BACI</name>
<dbReference type="EMBL" id="FNPI01000006">
    <property type="protein sequence ID" value="SDZ13245.1"/>
    <property type="molecule type" value="Genomic_DNA"/>
</dbReference>
<sequence>MKKSWLIFVLVLLAGCNGTAPEDSLADAKETHLAFIEGFGWHVKEYQGERKHVEGTFGYVTEAPEYAHDTLDLEPYINEITYSYSYLLAEEYPKGESLFATIYEHDGEIIGGELIQGETTPGRGSLNRPEIPKLPDS</sequence>
<feature type="signal peptide" evidence="2">
    <location>
        <begin position="1"/>
        <end position="20"/>
    </location>
</feature>
<gene>
    <name evidence="3" type="ORF">SAMN05421736_106201</name>
</gene>
<organism evidence="3 4">
    <name type="scientific">Evansella caseinilytica</name>
    <dbReference type="NCBI Taxonomy" id="1503961"/>
    <lineage>
        <taxon>Bacteria</taxon>
        <taxon>Bacillati</taxon>
        <taxon>Bacillota</taxon>
        <taxon>Bacilli</taxon>
        <taxon>Bacillales</taxon>
        <taxon>Bacillaceae</taxon>
        <taxon>Evansella</taxon>
    </lineage>
</organism>
<protein>
    <submittedName>
        <fullName evidence="3">Uncharacterized protein</fullName>
    </submittedName>
</protein>
<dbReference type="STRING" id="1503961.SAMN05421736_106201"/>
<dbReference type="Proteomes" id="UP000198935">
    <property type="component" value="Unassembled WGS sequence"/>
</dbReference>
<reference evidence="4" key="1">
    <citation type="submission" date="2016-10" db="EMBL/GenBank/DDBJ databases">
        <authorList>
            <person name="Varghese N."/>
            <person name="Submissions S."/>
        </authorList>
    </citation>
    <scope>NUCLEOTIDE SEQUENCE [LARGE SCALE GENOMIC DNA]</scope>
    <source>
        <strain evidence="4">SP</strain>
    </source>
</reference>
<dbReference type="OrthoDB" id="2609564at2"/>
<feature type="region of interest" description="Disordered" evidence="1">
    <location>
        <begin position="115"/>
        <end position="137"/>
    </location>
</feature>
<keyword evidence="2" id="KW-0732">Signal</keyword>
<dbReference type="AlphaFoldDB" id="A0A1H3QJU8"/>
<evidence type="ECO:0000313" key="4">
    <source>
        <dbReference type="Proteomes" id="UP000198935"/>
    </source>
</evidence>
<evidence type="ECO:0000313" key="3">
    <source>
        <dbReference type="EMBL" id="SDZ13245.1"/>
    </source>
</evidence>
<evidence type="ECO:0000256" key="1">
    <source>
        <dbReference type="SAM" id="MobiDB-lite"/>
    </source>
</evidence>
<feature type="chain" id="PRO_5038654450" evidence="2">
    <location>
        <begin position="21"/>
        <end position="137"/>
    </location>
</feature>
<evidence type="ECO:0000256" key="2">
    <source>
        <dbReference type="SAM" id="SignalP"/>
    </source>
</evidence>
<dbReference type="PROSITE" id="PS51257">
    <property type="entry name" value="PROKAR_LIPOPROTEIN"/>
    <property type="match status" value="1"/>
</dbReference>
<accession>A0A1H3QJU8</accession>
<keyword evidence="4" id="KW-1185">Reference proteome</keyword>
<proteinExistence type="predicted"/>